<dbReference type="AlphaFoldDB" id="A0A067C572"/>
<evidence type="ECO:0000313" key="2">
    <source>
        <dbReference type="EMBL" id="KDO21972.1"/>
    </source>
</evidence>
<keyword evidence="3" id="KW-1185">Reference proteome</keyword>
<organism evidence="2 3">
    <name type="scientific">Saprolegnia parasitica (strain CBS 223.65)</name>
    <dbReference type="NCBI Taxonomy" id="695850"/>
    <lineage>
        <taxon>Eukaryota</taxon>
        <taxon>Sar</taxon>
        <taxon>Stramenopiles</taxon>
        <taxon>Oomycota</taxon>
        <taxon>Saprolegniomycetes</taxon>
        <taxon>Saprolegniales</taxon>
        <taxon>Saprolegniaceae</taxon>
        <taxon>Saprolegnia</taxon>
    </lineage>
</organism>
<feature type="transmembrane region" description="Helical" evidence="1">
    <location>
        <begin position="37"/>
        <end position="65"/>
    </location>
</feature>
<keyword evidence="1" id="KW-1133">Transmembrane helix</keyword>
<proteinExistence type="predicted"/>
<reference evidence="2 3" key="1">
    <citation type="journal article" date="2013" name="PLoS Genet.">
        <title>Distinctive expansion of potential virulence genes in the genome of the oomycete fish pathogen Saprolegnia parasitica.</title>
        <authorList>
            <person name="Jiang R.H."/>
            <person name="de Bruijn I."/>
            <person name="Haas B.J."/>
            <person name="Belmonte R."/>
            <person name="Lobach L."/>
            <person name="Christie J."/>
            <person name="van den Ackerveken G."/>
            <person name="Bottin A."/>
            <person name="Bulone V."/>
            <person name="Diaz-Moreno S.M."/>
            <person name="Dumas B."/>
            <person name="Fan L."/>
            <person name="Gaulin E."/>
            <person name="Govers F."/>
            <person name="Grenville-Briggs L.J."/>
            <person name="Horner N.R."/>
            <person name="Levin J.Z."/>
            <person name="Mammella M."/>
            <person name="Meijer H.J."/>
            <person name="Morris P."/>
            <person name="Nusbaum C."/>
            <person name="Oome S."/>
            <person name="Phillips A.J."/>
            <person name="van Rooyen D."/>
            <person name="Rzeszutek E."/>
            <person name="Saraiva M."/>
            <person name="Secombes C.J."/>
            <person name="Seidl M.F."/>
            <person name="Snel B."/>
            <person name="Stassen J.H."/>
            <person name="Sykes S."/>
            <person name="Tripathy S."/>
            <person name="van den Berg H."/>
            <person name="Vega-Arreguin J.C."/>
            <person name="Wawra S."/>
            <person name="Young S.K."/>
            <person name="Zeng Q."/>
            <person name="Dieguez-Uribeondo J."/>
            <person name="Russ C."/>
            <person name="Tyler B.M."/>
            <person name="van West P."/>
        </authorList>
    </citation>
    <scope>NUCLEOTIDE SEQUENCE [LARGE SCALE GENOMIC DNA]</scope>
    <source>
        <strain evidence="2 3">CBS 223.65</strain>
    </source>
</reference>
<evidence type="ECO:0000256" key="1">
    <source>
        <dbReference type="SAM" id="Phobius"/>
    </source>
</evidence>
<name>A0A067C572_SAPPC</name>
<dbReference type="Proteomes" id="UP000030745">
    <property type="component" value="Unassembled WGS sequence"/>
</dbReference>
<dbReference type="GeneID" id="24134764"/>
<sequence length="209" mass="22481">MQYGTNVAAPESILTMYTSPLLHDEFSSFGAELPTAYALYAFAVVQYVALTIASLAGLTGVYILASRGHIDGRNTLKLSRVGGIVWVGRPLLLVRSFTALCLLSTATLSLERTGYVMYFKSEVPATLSTCLAASEVTWLASTVIDIGLPLTQEHSARYVTLQSLLVLAIAASMSSLQPVAYAAQMDLQCAPTALDYQVTCAKCLFKHDK</sequence>
<protein>
    <submittedName>
        <fullName evidence="2">Uncharacterized protein</fullName>
    </submittedName>
</protein>
<gene>
    <name evidence="2" type="ORF">SPRG_12838</name>
</gene>
<dbReference type="RefSeq" id="XP_012207313.1">
    <property type="nucleotide sequence ID" value="XM_012351923.1"/>
</dbReference>
<evidence type="ECO:0000313" key="3">
    <source>
        <dbReference type="Proteomes" id="UP000030745"/>
    </source>
</evidence>
<keyword evidence="1" id="KW-0812">Transmembrane</keyword>
<keyword evidence="1" id="KW-0472">Membrane</keyword>
<dbReference type="VEuPathDB" id="FungiDB:SPRG_12838"/>
<dbReference type="EMBL" id="KK583277">
    <property type="protein sequence ID" value="KDO21972.1"/>
    <property type="molecule type" value="Genomic_DNA"/>
</dbReference>
<dbReference type="KEGG" id="spar:SPRG_12838"/>
<accession>A0A067C572</accession>